<reference evidence="3 4" key="1">
    <citation type="journal article" date="2007" name="Nat. Biotechnol.">
        <title>Genome sequence of the lignocellulose-bioconverting and xylose-fermenting yeast Pichia stipitis.</title>
        <authorList>
            <person name="Jeffries T.W."/>
            <person name="Grigoriev I.V."/>
            <person name="Grimwood J."/>
            <person name="Laplaza J.M."/>
            <person name="Aerts A."/>
            <person name="Salamov A."/>
            <person name="Schmutz J."/>
            <person name="Lindquist E."/>
            <person name="Dehal P."/>
            <person name="Shapiro H."/>
            <person name="Jin Y.S."/>
            <person name="Passoth V."/>
            <person name="Richardson P.M."/>
        </authorList>
    </citation>
    <scope>NUCLEOTIDE SEQUENCE [LARGE SCALE GENOMIC DNA]</scope>
    <source>
        <strain evidence="4">ATCC 58785 / CBS 6054 / NBRC 10063 / NRRL Y-11545</strain>
    </source>
</reference>
<accession>A3LQR6</accession>
<dbReference type="EMBL" id="CP000497">
    <property type="protein sequence ID" value="ABN65616.2"/>
    <property type="molecule type" value="Genomic_DNA"/>
</dbReference>
<dbReference type="PANTHER" id="PTHR48081:SF8">
    <property type="entry name" value="ALPHA_BETA HYDROLASE FOLD-3 DOMAIN-CONTAINING PROTEIN-RELATED"/>
    <property type="match status" value="1"/>
</dbReference>
<evidence type="ECO:0000259" key="2">
    <source>
        <dbReference type="Pfam" id="PF07859"/>
    </source>
</evidence>
<evidence type="ECO:0000313" key="4">
    <source>
        <dbReference type="Proteomes" id="UP000002258"/>
    </source>
</evidence>
<dbReference type="AlphaFoldDB" id="A3LQR6"/>
<name>A3LQR6_PICST</name>
<dbReference type="RefSeq" id="XP_001383645.2">
    <property type="nucleotide sequence ID" value="XM_001383608.1"/>
</dbReference>
<dbReference type="OrthoDB" id="408631at2759"/>
<evidence type="ECO:0000313" key="3">
    <source>
        <dbReference type="EMBL" id="ABN65616.2"/>
    </source>
</evidence>
<dbReference type="InterPro" id="IPR013094">
    <property type="entry name" value="AB_hydrolase_3"/>
</dbReference>
<dbReference type="GeneID" id="4838319"/>
<dbReference type="InterPro" id="IPR050300">
    <property type="entry name" value="GDXG_lipolytic_enzyme"/>
</dbReference>
<dbReference type="HOGENOM" id="CLU_012494_6_2_1"/>
<dbReference type="STRING" id="322104.A3LQR6"/>
<dbReference type="Pfam" id="PF07859">
    <property type="entry name" value="Abhydrolase_3"/>
    <property type="match status" value="1"/>
</dbReference>
<feature type="domain" description="Alpha/beta hydrolase fold-3" evidence="2">
    <location>
        <begin position="118"/>
        <end position="332"/>
    </location>
</feature>
<dbReference type="InParanoid" id="A3LQR6"/>
<dbReference type="PANTHER" id="PTHR48081">
    <property type="entry name" value="AB HYDROLASE SUPERFAMILY PROTEIN C4A8.06C"/>
    <property type="match status" value="1"/>
</dbReference>
<gene>
    <name evidence="3" type="primary">ACD2</name>
    <name evidence="3" type="ORF">PICST_35358</name>
</gene>
<proteinExistence type="predicted"/>
<protein>
    <submittedName>
        <fullName evidence="3">Putative esterase</fullName>
    </submittedName>
</protein>
<dbReference type="eggNOG" id="KOG1515">
    <property type="taxonomic scope" value="Eukaryota"/>
</dbReference>
<evidence type="ECO:0000256" key="1">
    <source>
        <dbReference type="ARBA" id="ARBA00022801"/>
    </source>
</evidence>
<keyword evidence="1" id="KW-0378">Hydrolase</keyword>
<dbReference type="Gene3D" id="3.40.50.1820">
    <property type="entry name" value="alpha/beta hydrolase"/>
    <property type="match status" value="1"/>
</dbReference>
<dbReference type="SUPFAM" id="SSF53474">
    <property type="entry name" value="alpha/beta-Hydrolases"/>
    <property type="match status" value="1"/>
</dbReference>
<dbReference type="InterPro" id="IPR029058">
    <property type="entry name" value="AB_hydrolase_fold"/>
</dbReference>
<organism evidence="3 4">
    <name type="scientific">Scheffersomyces stipitis (strain ATCC 58785 / CBS 6054 / NBRC 10063 / NRRL Y-11545)</name>
    <name type="common">Yeast</name>
    <name type="synonym">Pichia stipitis</name>
    <dbReference type="NCBI Taxonomy" id="322104"/>
    <lineage>
        <taxon>Eukaryota</taxon>
        <taxon>Fungi</taxon>
        <taxon>Dikarya</taxon>
        <taxon>Ascomycota</taxon>
        <taxon>Saccharomycotina</taxon>
        <taxon>Pichiomycetes</taxon>
        <taxon>Debaryomycetaceae</taxon>
        <taxon>Scheffersomyces</taxon>
    </lineage>
</organism>
<dbReference type="GO" id="GO:0016787">
    <property type="term" value="F:hydrolase activity"/>
    <property type="evidence" value="ECO:0007669"/>
    <property type="project" value="UniProtKB-KW"/>
</dbReference>
<keyword evidence="4" id="KW-1185">Reference proteome</keyword>
<sequence>MTRSKYYELQADYSFTGGVPETPYELNEDIKDKFDEEYVSFFDKNMKEASNFLYTHRVPLAVIRKGGNIMPGQSPLSKMAKTFDISIARKHTEGSMPVPARVFVPEGDRPAEGWPLFIWFHGGGWVLGNIDTENSFCTKVASLSKCVVMSVDYRLAPEDPFPAAVHDAFESVLYGFQSSPTDLGINNRKIAIGGSSAGGNLTAVVTHKYASSKFAESLPPILFQVLVVPVTDNTATPENKESWKQFQLSPQLPAEKMIWYRYLYLPNEKDIVKPESSPLFYSDESFKKVPPCFIAAAECDVLRSEAVEYHEKLRKNGVKSEIKIYTGVPHPVMAMDAVLQKGRDLIKDTTDALRKVFY</sequence>
<dbReference type="OMA" id="LWYPSTM"/>
<dbReference type="Proteomes" id="UP000002258">
    <property type="component" value="Chromosome 3"/>
</dbReference>
<dbReference type="KEGG" id="pic:PICST_35358"/>